<organism evidence="1 2">
    <name type="scientific">Eruca vesicaria subsp. sativa</name>
    <name type="common">Garden rocket</name>
    <name type="synonym">Eruca sativa</name>
    <dbReference type="NCBI Taxonomy" id="29727"/>
    <lineage>
        <taxon>Eukaryota</taxon>
        <taxon>Viridiplantae</taxon>
        <taxon>Streptophyta</taxon>
        <taxon>Embryophyta</taxon>
        <taxon>Tracheophyta</taxon>
        <taxon>Spermatophyta</taxon>
        <taxon>Magnoliopsida</taxon>
        <taxon>eudicotyledons</taxon>
        <taxon>Gunneridae</taxon>
        <taxon>Pentapetalae</taxon>
        <taxon>rosids</taxon>
        <taxon>malvids</taxon>
        <taxon>Brassicales</taxon>
        <taxon>Brassicaceae</taxon>
        <taxon>Brassiceae</taxon>
        <taxon>Eruca</taxon>
    </lineage>
</organism>
<accession>A0ABC8L1G9</accession>
<sequence length="85" mass="9370">MLLEYPIMSNINKRTAEGDAAGLPTLCNHICIRLLNDRINKSLGTFRTTQPFNRSEDFPFQSFLPLVLNSAPEANLGTAKGSTSE</sequence>
<evidence type="ECO:0000313" key="1">
    <source>
        <dbReference type="EMBL" id="CAH8361965.1"/>
    </source>
</evidence>
<reference evidence="1 2" key="1">
    <citation type="submission" date="2022-03" db="EMBL/GenBank/DDBJ databases">
        <authorList>
            <person name="Macdonald S."/>
            <person name="Ahmed S."/>
            <person name="Newling K."/>
        </authorList>
    </citation>
    <scope>NUCLEOTIDE SEQUENCE [LARGE SCALE GENOMIC DNA]</scope>
</reference>
<evidence type="ECO:0000313" key="2">
    <source>
        <dbReference type="Proteomes" id="UP001642260"/>
    </source>
</evidence>
<name>A0ABC8L1G9_ERUVS</name>
<dbReference type="EMBL" id="CAKOAT010319599">
    <property type="protein sequence ID" value="CAH8361965.1"/>
    <property type="molecule type" value="Genomic_DNA"/>
</dbReference>
<dbReference type="AlphaFoldDB" id="A0ABC8L1G9"/>
<protein>
    <submittedName>
        <fullName evidence="1">Uncharacterized protein</fullName>
    </submittedName>
</protein>
<keyword evidence="2" id="KW-1185">Reference proteome</keyword>
<dbReference type="Proteomes" id="UP001642260">
    <property type="component" value="Unassembled WGS sequence"/>
</dbReference>
<proteinExistence type="predicted"/>
<comment type="caution">
    <text evidence="1">The sequence shown here is derived from an EMBL/GenBank/DDBJ whole genome shotgun (WGS) entry which is preliminary data.</text>
</comment>
<gene>
    <name evidence="1" type="ORF">ERUC_LOCUS27721</name>
</gene>